<name>A0A8J2K463_9HEXA</name>
<evidence type="ECO:0000313" key="2">
    <source>
        <dbReference type="Proteomes" id="UP000708208"/>
    </source>
</evidence>
<sequence length="35" mass="3805">MPLYFLAVSFEGTITSKLSNVAMLAPHDVENPNPT</sequence>
<reference evidence="1" key="1">
    <citation type="submission" date="2021-06" db="EMBL/GenBank/DDBJ databases">
        <authorList>
            <person name="Hodson N. C."/>
            <person name="Mongue J. A."/>
            <person name="Jaron S. K."/>
        </authorList>
    </citation>
    <scope>NUCLEOTIDE SEQUENCE</scope>
</reference>
<dbReference type="Proteomes" id="UP000708208">
    <property type="component" value="Unassembled WGS sequence"/>
</dbReference>
<comment type="caution">
    <text evidence="1">The sequence shown here is derived from an EMBL/GenBank/DDBJ whole genome shotgun (WGS) entry which is preliminary data.</text>
</comment>
<proteinExistence type="predicted"/>
<feature type="non-terminal residue" evidence="1">
    <location>
        <position position="1"/>
    </location>
</feature>
<keyword evidence="2" id="KW-1185">Reference proteome</keyword>
<dbReference type="AlphaFoldDB" id="A0A8J2K463"/>
<protein>
    <submittedName>
        <fullName evidence="1">Uncharacterized protein</fullName>
    </submittedName>
</protein>
<organism evidence="1 2">
    <name type="scientific">Allacma fusca</name>
    <dbReference type="NCBI Taxonomy" id="39272"/>
    <lineage>
        <taxon>Eukaryota</taxon>
        <taxon>Metazoa</taxon>
        <taxon>Ecdysozoa</taxon>
        <taxon>Arthropoda</taxon>
        <taxon>Hexapoda</taxon>
        <taxon>Collembola</taxon>
        <taxon>Symphypleona</taxon>
        <taxon>Sminthuridae</taxon>
        <taxon>Allacma</taxon>
    </lineage>
</organism>
<accession>A0A8J2K463</accession>
<evidence type="ECO:0000313" key="1">
    <source>
        <dbReference type="EMBL" id="CAG7729022.1"/>
    </source>
</evidence>
<gene>
    <name evidence="1" type="ORF">AFUS01_LOCUS17763</name>
</gene>
<dbReference type="EMBL" id="CAJVCH010172245">
    <property type="protein sequence ID" value="CAG7729022.1"/>
    <property type="molecule type" value="Genomic_DNA"/>
</dbReference>